<organism evidence="2 3">
    <name type="scientific">Streblomastix strix</name>
    <dbReference type="NCBI Taxonomy" id="222440"/>
    <lineage>
        <taxon>Eukaryota</taxon>
        <taxon>Metamonada</taxon>
        <taxon>Preaxostyla</taxon>
        <taxon>Oxymonadida</taxon>
        <taxon>Streblomastigidae</taxon>
        <taxon>Streblomastix</taxon>
    </lineage>
</organism>
<reference evidence="2 3" key="1">
    <citation type="submission" date="2019-03" db="EMBL/GenBank/DDBJ databases">
        <title>Single cell metagenomics reveals metabolic interactions within the superorganism composed of flagellate Streblomastix strix and complex community of Bacteroidetes bacteria on its surface.</title>
        <authorList>
            <person name="Treitli S.C."/>
            <person name="Kolisko M."/>
            <person name="Husnik F."/>
            <person name="Keeling P."/>
            <person name="Hampl V."/>
        </authorList>
    </citation>
    <scope>NUCLEOTIDE SEQUENCE [LARGE SCALE GENOMIC DNA]</scope>
    <source>
        <strain evidence="2">ST1C</strain>
    </source>
</reference>
<evidence type="ECO:0000313" key="3">
    <source>
        <dbReference type="Proteomes" id="UP000324800"/>
    </source>
</evidence>
<evidence type="ECO:0000313" key="2">
    <source>
        <dbReference type="EMBL" id="KAA6364947.1"/>
    </source>
</evidence>
<name>A0A5J4U2Y9_9EUKA</name>
<keyword evidence="1" id="KW-0175">Coiled coil</keyword>
<proteinExistence type="predicted"/>
<evidence type="ECO:0000256" key="1">
    <source>
        <dbReference type="SAM" id="Coils"/>
    </source>
</evidence>
<comment type="caution">
    <text evidence="2">The sequence shown here is derived from an EMBL/GenBank/DDBJ whole genome shotgun (WGS) entry which is preliminary data.</text>
</comment>
<accession>A0A5J4U2Y9</accession>
<dbReference type="EMBL" id="SNRW01021024">
    <property type="protein sequence ID" value="KAA6364947.1"/>
    <property type="molecule type" value="Genomic_DNA"/>
</dbReference>
<sequence length="485" mass="54000">MIFLICKRRKGNKRNINTTGADIGDDKIKQQGIGLNKGGIGDKKIDNVSAAAAAVLASMQGQGNDLQTPRLELAKMAREAFLNTMTTYQERIEKRQLEDSYLAYSTSQMTQVHAIIEAYPDLYYKPKGSVVANGFNWAYINGQEPNKDVQLNYFNAQKGIPNAGLGGTSIGSGAEKVSGVAGATGLSKPSDKKAFAEAAAAAASAELERQVNKQKYELESLNTMISNLPFPPPPVVIRRTQKEQEVEASIQKMALEYLKKENDMMKERMTKYFPEPDPEEIAAILAAEAAAAAEEEEKKIGKGGKKDSALQQQKNIVKKQPLVKPNIININPNSSHGSSNDQESFDIEQITAKQAPKVKNLREIMGSKGFMQVDGYTEEEQLLFQRLMLPSVYNEIAEAEDEQPIEQEIKDIQTRIQEFVKNSQEQDDQRQENQVKEREKLFNYFVRDRVMAFLQIRKQKKEIEEKAAAELAAAQAQNASAEEAK</sequence>
<feature type="coiled-coil region" evidence="1">
    <location>
        <begin position="457"/>
        <end position="484"/>
    </location>
</feature>
<protein>
    <submittedName>
        <fullName evidence="2">Uncharacterized protein</fullName>
    </submittedName>
</protein>
<gene>
    <name evidence="2" type="ORF">EZS28_039526</name>
</gene>
<dbReference type="Proteomes" id="UP000324800">
    <property type="component" value="Unassembled WGS sequence"/>
</dbReference>
<dbReference type="AlphaFoldDB" id="A0A5J4U2Y9"/>